<dbReference type="SUPFAM" id="SSF47598">
    <property type="entry name" value="Ribbon-helix-helix"/>
    <property type="match status" value="1"/>
</dbReference>
<sequence length="88" mass="10310">MNKAIKTTIMLPEDELLRAKMAALQENITLSEIIRDALVQRTPRKTETRKKKKDPMRLAGVFKLGVKKGDTFRRKDMYDQYLKRKMGI</sequence>
<reference evidence="1 2" key="1">
    <citation type="journal article" date="2016" name="Nat. Commun.">
        <title>Thousands of microbial genomes shed light on interconnected biogeochemical processes in an aquifer system.</title>
        <authorList>
            <person name="Anantharaman K."/>
            <person name="Brown C.T."/>
            <person name="Hug L.A."/>
            <person name="Sharon I."/>
            <person name="Castelle C.J."/>
            <person name="Probst A.J."/>
            <person name="Thomas B.C."/>
            <person name="Singh A."/>
            <person name="Wilkins M.J."/>
            <person name="Karaoz U."/>
            <person name="Brodie E.L."/>
            <person name="Williams K.H."/>
            <person name="Hubbard S.S."/>
            <person name="Banfield J.F."/>
        </authorList>
    </citation>
    <scope>NUCLEOTIDE SEQUENCE [LARGE SCALE GENOMIC DNA]</scope>
</reference>
<gene>
    <name evidence="1" type="ORF">A2W14_05275</name>
</gene>
<accession>A0A1F5YSL3</accession>
<organism evidence="1 2">
    <name type="scientific">Candidatus Gottesmanbacteria bacterium RBG_16_37_8</name>
    <dbReference type="NCBI Taxonomy" id="1798371"/>
    <lineage>
        <taxon>Bacteria</taxon>
        <taxon>Candidatus Gottesmaniibacteriota</taxon>
    </lineage>
</organism>
<evidence type="ECO:0000313" key="2">
    <source>
        <dbReference type="Proteomes" id="UP000176665"/>
    </source>
</evidence>
<dbReference type="AlphaFoldDB" id="A0A1F5YSL3"/>
<dbReference type="EMBL" id="MFJA01000040">
    <property type="protein sequence ID" value="OGG03086.1"/>
    <property type="molecule type" value="Genomic_DNA"/>
</dbReference>
<dbReference type="Pfam" id="PF19891">
    <property type="entry name" value="DUF6364"/>
    <property type="match status" value="1"/>
</dbReference>
<evidence type="ECO:0000313" key="1">
    <source>
        <dbReference type="EMBL" id="OGG03086.1"/>
    </source>
</evidence>
<dbReference type="InterPro" id="IPR010985">
    <property type="entry name" value="Ribbon_hlx_hlx"/>
</dbReference>
<name>A0A1F5YSL3_9BACT</name>
<proteinExistence type="predicted"/>
<dbReference type="InterPro" id="IPR045944">
    <property type="entry name" value="DUF6364"/>
</dbReference>
<dbReference type="GO" id="GO:0006355">
    <property type="term" value="P:regulation of DNA-templated transcription"/>
    <property type="evidence" value="ECO:0007669"/>
    <property type="project" value="InterPro"/>
</dbReference>
<dbReference type="CDD" id="cd21631">
    <property type="entry name" value="RHH_CopG_NikR-like"/>
    <property type="match status" value="1"/>
</dbReference>
<dbReference type="Proteomes" id="UP000176665">
    <property type="component" value="Unassembled WGS sequence"/>
</dbReference>
<protein>
    <submittedName>
        <fullName evidence="1">Uncharacterized protein</fullName>
    </submittedName>
</protein>
<comment type="caution">
    <text evidence="1">The sequence shown here is derived from an EMBL/GenBank/DDBJ whole genome shotgun (WGS) entry which is preliminary data.</text>
</comment>